<feature type="region of interest" description="Disordered" evidence="5">
    <location>
        <begin position="456"/>
        <end position="489"/>
    </location>
</feature>
<name>A0A448Z0Z6_9STRA</name>
<feature type="transmembrane region" description="Helical" evidence="6">
    <location>
        <begin position="312"/>
        <end position="332"/>
    </location>
</feature>
<organism evidence="7 8">
    <name type="scientific">Pseudo-nitzschia multistriata</name>
    <dbReference type="NCBI Taxonomy" id="183589"/>
    <lineage>
        <taxon>Eukaryota</taxon>
        <taxon>Sar</taxon>
        <taxon>Stramenopiles</taxon>
        <taxon>Ochrophyta</taxon>
        <taxon>Bacillariophyta</taxon>
        <taxon>Bacillariophyceae</taxon>
        <taxon>Bacillariophycidae</taxon>
        <taxon>Bacillariales</taxon>
        <taxon>Bacillariaceae</taxon>
        <taxon>Pseudo-nitzschia</taxon>
    </lineage>
</organism>
<reference evidence="7 8" key="1">
    <citation type="submission" date="2019-01" db="EMBL/GenBank/DDBJ databases">
        <authorList>
            <person name="Ferrante I. M."/>
        </authorList>
    </citation>
    <scope>NUCLEOTIDE SEQUENCE [LARGE SCALE GENOMIC DNA]</scope>
    <source>
        <strain evidence="7 8">B856</strain>
    </source>
</reference>
<feature type="region of interest" description="Disordered" evidence="5">
    <location>
        <begin position="415"/>
        <end position="440"/>
    </location>
</feature>
<dbReference type="AlphaFoldDB" id="A0A448Z0Z6"/>
<feature type="transmembrane region" description="Helical" evidence="6">
    <location>
        <begin position="235"/>
        <end position="254"/>
    </location>
</feature>
<feature type="transmembrane region" description="Helical" evidence="6">
    <location>
        <begin position="120"/>
        <end position="143"/>
    </location>
</feature>
<evidence type="ECO:0000256" key="3">
    <source>
        <dbReference type="ARBA" id="ARBA00022989"/>
    </source>
</evidence>
<dbReference type="OrthoDB" id="52929at2759"/>
<accession>A0A448Z0Z6</accession>
<keyword evidence="3 6" id="KW-1133">Transmembrane helix</keyword>
<feature type="transmembrane region" description="Helical" evidence="6">
    <location>
        <begin position="46"/>
        <end position="67"/>
    </location>
</feature>
<evidence type="ECO:0000256" key="6">
    <source>
        <dbReference type="SAM" id="Phobius"/>
    </source>
</evidence>
<dbReference type="PANTHER" id="PTHR23112">
    <property type="entry name" value="G PROTEIN-COUPLED RECEPTOR 157-RELATED"/>
    <property type="match status" value="1"/>
</dbReference>
<dbReference type="EMBL" id="CAACVS010000068">
    <property type="protein sequence ID" value="VEU35767.1"/>
    <property type="molecule type" value="Genomic_DNA"/>
</dbReference>
<proteinExistence type="predicted"/>
<keyword evidence="8" id="KW-1185">Reference proteome</keyword>
<comment type="subcellular location">
    <subcellularLocation>
        <location evidence="1">Membrane</location>
        <topology evidence="1">Multi-pass membrane protein</topology>
    </subcellularLocation>
</comment>
<dbReference type="PANTHER" id="PTHR23112:SF0">
    <property type="entry name" value="TRANSMEMBRANE PROTEIN 116"/>
    <property type="match status" value="1"/>
</dbReference>
<evidence type="ECO:0000313" key="7">
    <source>
        <dbReference type="EMBL" id="VEU35767.1"/>
    </source>
</evidence>
<keyword evidence="4 6" id="KW-0472">Membrane</keyword>
<dbReference type="Gene3D" id="1.20.1070.10">
    <property type="entry name" value="Rhodopsin 7-helix transmembrane proteins"/>
    <property type="match status" value="1"/>
</dbReference>
<dbReference type="Proteomes" id="UP000291116">
    <property type="component" value="Unassembled WGS sequence"/>
</dbReference>
<feature type="region of interest" description="Disordered" evidence="5">
    <location>
        <begin position="266"/>
        <end position="300"/>
    </location>
</feature>
<gene>
    <name evidence="7" type="ORF">PSNMU_V1.4_AUG-EV-PASAV3_0025130</name>
</gene>
<feature type="compositionally biased region" description="Basic and acidic residues" evidence="5">
    <location>
        <begin position="467"/>
        <end position="489"/>
    </location>
</feature>
<evidence type="ECO:0000256" key="1">
    <source>
        <dbReference type="ARBA" id="ARBA00004141"/>
    </source>
</evidence>
<dbReference type="GO" id="GO:0005886">
    <property type="term" value="C:plasma membrane"/>
    <property type="evidence" value="ECO:0007669"/>
    <property type="project" value="TreeGrafter"/>
</dbReference>
<sequence length="489" mass="53985">MTTFWIEDVLRMAPNEADYDYDSLASRGLQYESQESSGPQSRDAPLPYLLLTTSLMSIFASIVVVRISSAKLESAYQRIVFMLNIALVMNSIFLGMHPFLVDRNSGYSPAGTPASCTAMGFFLVFGSLAVSLYHTVAALYFYFSVLSISREYKQLVADAADKDGETPSPEKPSMEEKYCPGAEIAGNSLCLVLPLVISGAAISSGSFGYDPRVGLCTVYGAGYFGDLSWYFVRDIYRWTLVASGALTILVTLIIRIHVLIFEKKECSSGGDDDDAGDDKSHGGSSMTDPDEAEDEEEKEITRQKLKTISAQCLFYTTSYLSSYIWFVTLLFLSKGSGVPLNEDLIYAFKVMTVIFYPLLGVFNCAIYVRPRLQTLRIMYPQDSVTVSMRVAMSKAGDPEEIEEVRAKIYGDDYSRARESRDGTPADEDLEGGDANLSDLPSVVHFDPSCAHSVKSLVTTGEDEDTDKENGTDKDKKQDKKQSKKQDESC</sequence>
<feature type="transmembrane region" description="Helical" evidence="6">
    <location>
        <begin position="184"/>
        <end position="202"/>
    </location>
</feature>
<dbReference type="GO" id="GO:0007189">
    <property type="term" value="P:adenylate cyclase-activating G protein-coupled receptor signaling pathway"/>
    <property type="evidence" value="ECO:0007669"/>
    <property type="project" value="TreeGrafter"/>
</dbReference>
<dbReference type="GO" id="GO:0004930">
    <property type="term" value="F:G protein-coupled receptor activity"/>
    <property type="evidence" value="ECO:0007669"/>
    <property type="project" value="TreeGrafter"/>
</dbReference>
<evidence type="ECO:0000256" key="4">
    <source>
        <dbReference type="ARBA" id="ARBA00023136"/>
    </source>
</evidence>
<protein>
    <recommendedName>
        <fullName evidence="9">G-protein coupled receptors family 1 profile domain-containing protein</fullName>
    </recommendedName>
</protein>
<feature type="compositionally biased region" description="Acidic residues" evidence="5">
    <location>
        <begin position="288"/>
        <end position="298"/>
    </location>
</feature>
<evidence type="ECO:0008006" key="9">
    <source>
        <dbReference type="Google" id="ProtNLM"/>
    </source>
</evidence>
<evidence type="ECO:0000313" key="8">
    <source>
        <dbReference type="Proteomes" id="UP000291116"/>
    </source>
</evidence>
<keyword evidence="2 6" id="KW-0812">Transmembrane</keyword>
<evidence type="ECO:0000256" key="2">
    <source>
        <dbReference type="ARBA" id="ARBA00022692"/>
    </source>
</evidence>
<feature type="transmembrane region" description="Helical" evidence="6">
    <location>
        <begin position="79"/>
        <end position="100"/>
    </location>
</feature>
<evidence type="ECO:0000256" key="5">
    <source>
        <dbReference type="SAM" id="MobiDB-lite"/>
    </source>
</evidence>
<feature type="transmembrane region" description="Helical" evidence="6">
    <location>
        <begin position="344"/>
        <end position="368"/>
    </location>
</feature>